<evidence type="ECO:0000256" key="1">
    <source>
        <dbReference type="SAM" id="SignalP"/>
    </source>
</evidence>
<keyword evidence="1" id="KW-0732">Signal</keyword>
<protein>
    <submittedName>
        <fullName evidence="2">Alpha/beta fold hydrolase</fullName>
    </submittedName>
</protein>
<reference evidence="2 3" key="1">
    <citation type="submission" date="2019-12" db="EMBL/GenBank/DDBJ databases">
        <title>Genomic-based taxomic classification of the family Erythrobacteraceae.</title>
        <authorList>
            <person name="Xu L."/>
        </authorList>
    </citation>
    <scope>NUCLEOTIDE SEQUENCE [LARGE SCALE GENOMIC DNA]</scope>
    <source>
        <strain evidence="2 3">H32</strain>
    </source>
</reference>
<dbReference type="PANTHER" id="PTHR34853">
    <property type="match status" value="1"/>
</dbReference>
<keyword evidence="3" id="KW-1185">Reference proteome</keyword>
<comment type="caution">
    <text evidence="2">The sequence shown here is derived from an EMBL/GenBank/DDBJ whole genome shotgun (WGS) entry which is preliminary data.</text>
</comment>
<proteinExistence type="predicted"/>
<accession>A0ABW9UX30</accession>
<dbReference type="InterPro" id="IPR029058">
    <property type="entry name" value="AB_hydrolase_fold"/>
</dbReference>
<dbReference type="RefSeq" id="WP_160732791.1">
    <property type="nucleotide sequence ID" value="NZ_WTYO01000002.1"/>
</dbReference>
<dbReference type="GO" id="GO:0016787">
    <property type="term" value="F:hydrolase activity"/>
    <property type="evidence" value="ECO:0007669"/>
    <property type="project" value="UniProtKB-KW"/>
</dbReference>
<dbReference type="PIRSF" id="PIRSF029171">
    <property type="entry name" value="Esterase_LipA"/>
    <property type="match status" value="1"/>
</dbReference>
<keyword evidence="2" id="KW-0378">Hydrolase</keyword>
<evidence type="ECO:0000313" key="2">
    <source>
        <dbReference type="EMBL" id="MXO68135.1"/>
    </source>
</evidence>
<sequence length="386" mass="40955">MVLKRLLWAIALAIATAGPPALAQEAATVAALQRPGTLVSADPVVAAPPGAQAWRIVYWTRSDDDRPLRVTGMVVAPREAAPGRARKVVAWAHGTSGVVERCALSSNPAFFAVTPALGEMIAAGYVVVAPDYPGLGSPMPHGYLAGRETARSVLDAVRAARQIPGAAAGRDFAVWGESQGGHAALWTAAEARAYARELRLVGTAAAAPPTDLPRNLEGMGDKNVQAMLLAYLTYSWSQRYGAPMDKVFNRIDRGVASRLARNNCIELDAKPRLGTIVGILAIRNALRNKDIAEIDGWSGLARRNSIAAGRVPGPVLIAQSAQDPIVSAAVTRDFAQALCRRGRAVWYEPLAGGDHARTAANSARATLDWIARRFAGERPASNCRRL</sequence>
<dbReference type="InterPro" id="IPR005152">
    <property type="entry name" value="Lipase_secreted"/>
</dbReference>
<dbReference type="Gene3D" id="3.40.50.1820">
    <property type="entry name" value="alpha/beta hydrolase"/>
    <property type="match status" value="2"/>
</dbReference>
<name>A0ABW9UX30_9SPHN</name>
<evidence type="ECO:0000313" key="3">
    <source>
        <dbReference type="Proteomes" id="UP000444401"/>
    </source>
</evidence>
<dbReference type="Proteomes" id="UP000444401">
    <property type="component" value="Unassembled WGS sequence"/>
</dbReference>
<dbReference type="Pfam" id="PF03583">
    <property type="entry name" value="LIP"/>
    <property type="match status" value="1"/>
</dbReference>
<organism evidence="2 3">
    <name type="scientific">Pelagerythrobacter marinus</name>
    <dbReference type="NCBI Taxonomy" id="538382"/>
    <lineage>
        <taxon>Bacteria</taxon>
        <taxon>Pseudomonadati</taxon>
        <taxon>Pseudomonadota</taxon>
        <taxon>Alphaproteobacteria</taxon>
        <taxon>Sphingomonadales</taxon>
        <taxon>Erythrobacteraceae</taxon>
        <taxon>Pelagerythrobacter</taxon>
    </lineage>
</organism>
<gene>
    <name evidence="2" type="ORF">GRI72_04755</name>
</gene>
<feature type="chain" id="PRO_5047150174" evidence="1">
    <location>
        <begin position="24"/>
        <end position="386"/>
    </location>
</feature>
<feature type="signal peptide" evidence="1">
    <location>
        <begin position="1"/>
        <end position="23"/>
    </location>
</feature>
<dbReference type="SUPFAM" id="SSF53474">
    <property type="entry name" value="alpha/beta-Hydrolases"/>
    <property type="match status" value="1"/>
</dbReference>
<dbReference type="PANTHER" id="PTHR34853:SF1">
    <property type="entry name" value="LIPASE 5"/>
    <property type="match status" value="1"/>
</dbReference>
<dbReference type="EMBL" id="WTYO01000002">
    <property type="protein sequence ID" value="MXO68135.1"/>
    <property type="molecule type" value="Genomic_DNA"/>
</dbReference>